<dbReference type="PROSITE" id="PS51194">
    <property type="entry name" value="HELICASE_CTER"/>
    <property type="match status" value="1"/>
</dbReference>
<dbReference type="CDD" id="cd18787">
    <property type="entry name" value="SF2_C_DEAD"/>
    <property type="match status" value="1"/>
</dbReference>
<name>A0A6C0IM59_9ZZZZ</name>
<protein>
    <recommendedName>
        <fullName evidence="9">Helicase</fullName>
    </recommendedName>
</protein>
<feature type="domain" description="DEAD-box RNA helicase Q" evidence="7">
    <location>
        <begin position="7"/>
        <end position="35"/>
    </location>
</feature>
<dbReference type="InterPro" id="IPR011545">
    <property type="entry name" value="DEAD/DEAH_box_helicase_dom"/>
</dbReference>
<evidence type="ECO:0000256" key="2">
    <source>
        <dbReference type="ARBA" id="ARBA00022801"/>
    </source>
</evidence>
<dbReference type="InterPro" id="IPR027417">
    <property type="entry name" value="P-loop_NTPase"/>
</dbReference>
<dbReference type="PANTHER" id="PTHR47959">
    <property type="entry name" value="ATP-DEPENDENT RNA HELICASE RHLE-RELATED"/>
    <property type="match status" value="1"/>
</dbReference>
<dbReference type="PROSITE" id="PS51192">
    <property type="entry name" value="HELICASE_ATP_BIND_1"/>
    <property type="match status" value="1"/>
</dbReference>
<accession>A0A6C0IM59</accession>
<dbReference type="PANTHER" id="PTHR47959:SF1">
    <property type="entry name" value="ATP-DEPENDENT RNA HELICASE DBPA"/>
    <property type="match status" value="1"/>
</dbReference>
<evidence type="ECO:0000259" key="6">
    <source>
        <dbReference type="PROSITE" id="PS51194"/>
    </source>
</evidence>
<dbReference type="InterPro" id="IPR000629">
    <property type="entry name" value="RNA-helicase_DEAD-box_CS"/>
</dbReference>
<dbReference type="InterPro" id="IPR050079">
    <property type="entry name" value="DEAD_box_RNA_helicase"/>
</dbReference>
<proteinExistence type="predicted"/>
<evidence type="ECO:0000259" key="7">
    <source>
        <dbReference type="PROSITE" id="PS51195"/>
    </source>
</evidence>
<keyword evidence="2" id="KW-0378">Hydrolase</keyword>
<keyword evidence="1" id="KW-0547">Nucleotide-binding</keyword>
<feature type="domain" description="Helicase C-terminal" evidence="6">
    <location>
        <begin position="238"/>
        <end position="381"/>
    </location>
</feature>
<evidence type="ECO:0000256" key="1">
    <source>
        <dbReference type="ARBA" id="ARBA00022741"/>
    </source>
</evidence>
<keyword evidence="4" id="KW-0067">ATP-binding</keyword>
<dbReference type="AlphaFoldDB" id="A0A6C0IM59"/>
<evidence type="ECO:0008006" key="9">
    <source>
        <dbReference type="Google" id="ProtNLM"/>
    </source>
</evidence>
<dbReference type="GO" id="GO:0003676">
    <property type="term" value="F:nucleic acid binding"/>
    <property type="evidence" value="ECO:0007669"/>
    <property type="project" value="InterPro"/>
</dbReference>
<feature type="domain" description="Helicase ATP-binding" evidence="5">
    <location>
        <begin position="38"/>
        <end position="210"/>
    </location>
</feature>
<dbReference type="GO" id="GO:0003724">
    <property type="term" value="F:RNA helicase activity"/>
    <property type="evidence" value="ECO:0007669"/>
    <property type="project" value="InterPro"/>
</dbReference>
<evidence type="ECO:0000256" key="3">
    <source>
        <dbReference type="ARBA" id="ARBA00022806"/>
    </source>
</evidence>
<dbReference type="SMART" id="SM00487">
    <property type="entry name" value="DEXDc"/>
    <property type="match status" value="1"/>
</dbReference>
<dbReference type="Pfam" id="PF00270">
    <property type="entry name" value="DEAD"/>
    <property type="match status" value="1"/>
</dbReference>
<dbReference type="SUPFAM" id="SSF52540">
    <property type="entry name" value="P-loop containing nucleoside triphosphate hydrolases"/>
    <property type="match status" value="1"/>
</dbReference>
<dbReference type="SMART" id="SM00490">
    <property type="entry name" value="HELICc"/>
    <property type="match status" value="1"/>
</dbReference>
<dbReference type="Pfam" id="PF00271">
    <property type="entry name" value="Helicase_C"/>
    <property type="match status" value="1"/>
</dbReference>
<keyword evidence="3" id="KW-0347">Helicase</keyword>
<sequence>MENIDIKVWSDLNLKDDLLRGIYAYGFEEPSEIQKKAIHPILKKRDIITQAQSGSGKTGTFSISTLQLVDPLIDCTQAIILAPTHELAFQIDKVISSISTFIDGLQIKSLVGGTSVQEDIKYLQNNRPHIIVGTIGRTLDMIKKRLLHLDQLRIFVLDEADELLSGTFKENIQNIVQKLSTDTQIAIFSATMPPPIIELTEKFMNNPYKIIVDKEELTLECIEQSFIAVEDDAHKYNTLKQIFETLSINQCIVFVNGVNRVTDLYEAMKNENYNICCMHSNMSKQERKDTITSFRSGGYRLLLSSDVTARGIDVQQVELVINFDIPNNVNTYLHRIGRGGRWGRKGVAINLITRKDVNQMRYIETHYNISIKEFKKTSVFV</sequence>
<evidence type="ECO:0000256" key="4">
    <source>
        <dbReference type="ARBA" id="ARBA00022840"/>
    </source>
</evidence>
<dbReference type="GO" id="GO:0005524">
    <property type="term" value="F:ATP binding"/>
    <property type="evidence" value="ECO:0007669"/>
    <property type="project" value="UniProtKB-KW"/>
</dbReference>
<dbReference type="Gene3D" id="3.40.50.300">
    <property type="entry name" value="P-loop containing nucleotide triphosphate hydrolases"/>
    <property type="match status" value="2"/>
</dbReference>
<dbReference type="GO" id="GO:0005829">
    <property type="term" value="C:cytosol"/>
    <property type="evidence" value="ECO:0007669"/>
    <property type="project" value="TreeGrafter"/>
</dbReference>
<dbReference type="PROSITE" id="PS51195">
    <property type="entry name" value="Q_MOTIF"/>
    <property type="match status" value="1"/>
</dbReference>
<dbReference type="PROSITE" id="PS00039">
    <property type="entry name" value="DEAD_ATP_HELICASE"/>
    <property type="match status" value="1"/>
</dbReference>
<dbReference type="InterPro" id="IPR001650">
    <property type="entry name" value="Helicase_C-like"/>
</dbReference>
<evidence type="ECO:0000313" key="8">
    <source>
        <dbReference type="EMBL" id="QHT94288.1"/>
    </source>
</evidence>
<dbReference type="GO" id="GO:0016787">
    <property type="term" value="F:hydrolase activity"/>
    <property type="evidence" value="ECO:0007669"/>
    <property type="project" value="UniProtKB-KW"/>
</dbReference>
<organism evidence="8">
    <name type="scientific">viral metagenome</name>
    <dbReference type="NCBI Taxonomy" id="1070528"/>
    <lineage>
        <taxon>unclassified sequences</taxon>
        <taxon>metagenomes</taxon>
        <taxon>organismal metagenomes</taxon>
    </lineage>
</organism>
<reference evidence="8" key="1">
    <citation type="journal article" date="2020" name="Nature">
        <title>Giant virus diversity and host interactions through global metagenomics.</title>
        <authorList>
            <person name="Schulz F."/>
            <person name="Roux S."/>
            <person name="Paez-Espino D."/>
            <person name="Jungbluth S."/>
            <person name="Walsh D.A."/>
            <person name="Denef V.J."/>
            <person name="McMahon K.D."/>
            <person name="Konstantinidis K.T."/>
            <person name="Eloe-Fadrosh E.A."/>
            <person name="Kyrpides N.C."/>
            <person name="Woyke T."/>
        </authorList>
    </citation>
    <scope>NUCLEOTIDE SEQUENCE</scope>
    <source>
        <strain evidence="8">GVMAG-M-3300024258-28</strain>
    </source>
</reference>
<dbReference type="EMBL" id="MN740218">
    <property type="protein sequence ID" value="QHT94288.1"/>
    <property type="molecule type" value="Genomic_DNA"/>
</dbReference>
<evidence type="ECO:0000259" key="5">
    <source>
        <dbReference type="PROSITE" id="PS51192"/>
    </source>
</evidence>
<dbReference type="InterPro" id="IPR014001">
    <property type="entry name" value="Helicase_ATP-bd"/>
</dbReference>
<dbReference type="InterPro" id="IPR014014">
    <property type="entry name" value="RNA_helicase_DEAD_Q_motif"/>
</dbReference>